<evidence type="ECO:0000256" key="6">
    <source>
        <dbReference type="ARBA" id="ARBA00022692"/>
    </source>
</evidence>
<evidence type="ECO:0000256" key="9">
    <source>
        <dbReference type="ARBA" id="ARBA00022989"/>
    </source>
</evidence>
<evidence type="ECO:0000256" key="3">
    <source>
        <dbReference type="ARBA" id="ARBA00022448"/>
    </source>
</evidence>
<feature type="transmembrane region" description="Helical" evidence="13">
    <location>
        <begin position="193"/>
        <end position="223"/>
    </location>
</feature>
<comment type="similarity">
    <text evidence="2">Belongs to the ABC transporter superfamily.</text>
</comment>
<dbReference type="SUPFAM" id="SSF52540">
    <property type="entry name" value="P-loop containing nucleoside triphosphate hydrolases"/>
    <property type="match status" value="1"/>
</dbReference>
<evidence type="ECO:0000313" key="16">
    <source>
        <dbReference type="EMBL" id="SDT54756.1"/>
    </source>
</evidence>
<keyword evidence="9 13" id="KW-1133">Transmembrane helix</keyword>
<comment type="function">
    <text evidence="11">Involved in beta-(1--&gt;2)glucan export. Transmembrane domains (TMD) form a pore in the inner membrane and the ATP-binding domain (NBD) is responsible for energy generation.</text>
</comment>
<sequence length="636" mass="71057">MPRQYSNGGRDTRRPSGSAPIGSPTPSGSLKERVGALKNLRPFLTMVWRTSRRLTAGSLVLRLIRAVMPVITLFVGKLIIDNVVTLVQAPHKPETIWLWLSSGLLNRLILLFLCEFALAVLADILGRVVSLIDSLLSERVTNASSVRLMEHAAKLDLEDFEDSEFQDQLERARRQTSGRMTLMGQLFGQAQDIVTVASFAAGLIFYAPWLIALLFLALVPAFIGEAHFNAQSYSLDFVRTPERRELDYVRQTAASVETAKEVKIFGLNGFLIDRYIRLATAFYAANRRLALRRAGWGGLFTAIGTVGYYLAYAYITWRTLTGEFSIGDLTFLAGSFRRLRTLLEGLLTSFSSTASQALYLNDLFSFFEVQPEILSPANPRLFPNPIERGFEFQNVGFRYPGSERWAVRHLSFILHAGEVLALVGENGAGKTTLVKLLTRLYDPVEGRILLDGHDLREYDLETLRGSMGVIFQDFVRYNLSAGDNIAVGKIEARDNQTRIERAARRSQADEVIARLPGGYQQMIGKRFKDGVELSGGEWQKIAIARAYMREAAVLILDEPTAALDARSEFEVFQRFKELSSGKSAILISHRFSSVRMADRILVLAEGRIEAAGTHDELLAQSGRYSELFELQAAGYR</sequence>
<proteinExistence type="inferred from homology"/>
<dbReference type="Proteomes" id="UP000243904">
    <property type="component" value="Chromosome I"/>
</dbReference>
<dbReference type="InterPro" id="IPR003439">
    <property type="entry name" value="ABC_transporter-like_ATP-bd"/>
</dbReference>
<dbReference type="SMART" id="SM00382">
    <property type="entry name" value="AAA"/>
    <property type="match status" value="1"/>
</dbReference>
<dbReference type="InterPro" id="IPR039421">
    <property type="entry name" value="Type_1_exporter"/>
</dbReference>
<keyword evidence="3" id="KW-0813">Transport</keyword>
<keyword evidence="5" id="KW-0762">Sugar transport</keyword>
<dbReference type="InterPro" id="IPR027417">
    <property type="entry name" value="P-loop_NTPase"/>
</dbReference>
<gene>
    <name evidence="16" type="ORF">SAMN05444158_6929</name>
</gene>
<evidence type="ECO:0000256" key="12">
    <source>
        <dbReference type="SAM" id="MobiDB-lite"/>
    </source>
</evidence>
<dbReference type="GO" id="GO:0016887">
    <property type="term" value="F:ATP hydrolysis activity"/>
    <property type="evidence" value="ECO:0007669"/>
    <property type="project" value="InterPro"/>
</dbReference>
<evidence type="ECO:0000259" key="14">
    <source>
        <dbReference type="PROSITE" id="PS50893"/>
    </source>
</evidence>
<keyword evidence="10 13" id="KW-0472">Membrane</keyword>
<evidence type="ECO:0000256" key="13">
    <source>
        <dbReference type="SAM" id="Phobius"/>
    </source>
</evidence>
<evidence type="ECO:0000256" key="8">
    <source>
        <dbReference type="ARBA" id="ARBA00022840"/>
    </source>
</evidence>
<dbReference type="AlphaFoldDB" id="A0A1H2BAB9"/>
<evidence type="ECO:0000256" key="5">
    <source>
        <dbReference type="ARBA" id="ARBA00022597"/>
    </source>
</evidence>
<protein>
    <submittedName>
        <fullName evidence="16">ATP-binding cassette, subfamily B</fullName>
    </submittedName>
</protein>
<reference evidence="17" key="1">
    <citation type="submission" date="2016-10" db="EMBL/GenBank/DDBJ databases">
        <authorList>
            <person name="Varghese N."/>
            <person name="Submissions S."/>
        </authorList>
    </citation>
    <scope>NUCLEOTIDE SEQUENCE [LARGE SCALE GENOMIC DNA]</scope>
    <source>
        <strain evidence="17">GAS369</strain>
    </source>
</reference>
<evidence type="ECO:0000256" key="7">
    <source>
        <dbReference type="ARBA" id="ARBA00022741"/>
    </source>
</evidence>
<feature type="domain" description="ABC transporter" evidence="14">
    <location>
        <begin position="390"/>
        <end position="630"/>
    </location>
</feature>
<organism evidence="16 17">
    <name type="scientific">Bradyrhizobium canariense</name>
    <dbReference type="NCBI Taxonomy" id="255045"/>
    <lineage>
        <taxon>Bacteria</taxon>
        <taxon>Pseudomonadati</taxon>
        <taxon>Pseudomonadota</taxon>
        <taxon>Alphaproteobacteria</taxon>
        <taxon>Hyphomicrobiales</taxon>
        <taxon>Nitrobacteraceae</taxon>
        <taxon>Bradyrhizobium</taxon>
    </lineage>
</organism>
<accession>A0A1H2BAB9</accession>
<keyword evidence="7" id="KW-0547">Nucleotide-binding</keyword>
<dbReference type="Gene3D" id="1.20.1560.10">
    <property type="entry name" value="ABC transporter type 1, transmembrane domain"/>
    <property type="match status" value="1"/>
</dbReference>
<dbReference type="Gene3D" id="3.40.50.300">
    <property type="entry name" value="P-loop containing nucleotide triphosphate hydrolases"/>
    <property type="match status" value="1"/>
</dbReference>
<dbReference type="FunFam" id="3.40.50.300:FF:000221">
    <property type="entry name" value="Multidrug ABC transporter ATP-binding protein"/>
    <property type="match status" value="1"/>
</dbReference>
<evidence type="ECO:0000313" key="17">
    <source>
        <dbReference type="Proteomes" id="UP000243904"/>
    </source>
</evidence>
<dbReference type="EMBL" id="LT629750">
    <property type="protein sequence ID" value="SDT54756.1"/>
    <property type="molecule type" value="Genomic_DNA"/>
</dbReference>
<dbReference type="SUPFAM" id="SSF90123">
    <property type="entry name" value="ABC transporter transmembrane region"/>
    <property type="match status" value="1"/>
</dbReference>
<name>A0A1H2BAB9_9BRAD</name>
<dbReference type="InterPro" id="IPR017871">
    <property type="entry name" value="ABC_transporter-like_CS"/>
</dbReference>
<keyword evidence="4" id="KW-1003">Cell membrane</keyword>
<evidence type="ECO:0000256" key="11">
    <source>
        <dbReference type="ARBA" id="ARBA00024722"/>
    </source>
</evidence>
<dbReference type="InterPro" id="IPR011527">
    <property type="entry name" value="ABC1_TM_dom"/>
</dbReference>
<feature type="region of interest" description="Disordered" evidence="12">
    <location>
        <begin position="1"/>
        <end position="30"/>
    </location>
</feature>
<keyword evidence="6 13" id="KW-0812">Transmembrane</keyword>
<dbReference type="GO" id="GO:0015421">
    <property type="term" value="F:ABC-type oligopeptide transporter activity"/>
    <property type="evidence" value="ECO:0007669"/>
    <property type="project" value="TreeGrafter"/>
</dbReference>
<evidence type="ECO:0000256" key="2">
    <source>
        <dbReference type="ARBA" id="ARBA00005417"/>
    </source>
</evidence>
<dbReference type="InterPro" id="IPR036640">
    <property type="entry name" value="ABC1_TM_sf"/>
</dbReference>
<evidence type="ECO:0000259" key="15">
    <source>
        <dbReference type="PROSITE" id="PS50929"/>
    </source>
</evidence>
<evidence type="ECO:0000256" key="1">
    <source>
        <dbReference type="ARBA" id="ARBA00004651"/>
    </source>
</evidence>
<keyword evidence="17" id="KW-1185">Reference proteome</keyword>
<keyword evidence="8 16" id="KW-0067">ATP-binding</keyword>
<dbReference type="PROSITE" id="PS50929">
    <property type="entry name" value="ABC_TM1F"/>
    <property type="match status" value="1"/>
</dbReference>
<dbReference type="PANTHER" id="PTHR43394:SF1">
    <property type="entry name" value="ATP-BINDING CASSETTE SUB-FAMILY B MEMBER 10, MITOCHONDRIAL"/>
    <property type="match status" value="1"/>
</dbReference>
<evidence type="ECO:0000256" key="4">
    <source>
        <dbReference type="ARBA" id="ARBA00022475"/>
    </source>
</evidence>
<comment type="subcellular location">
    <subcellularLocation>
        <location evidence="1">Cell membrane</location>
        <topology evidence="1">Multi-pass membrane protein</topology>
    </subcellularLocation>
</comment>
<dbReference type="Pfam" id="PF00005">
    <property type="entry name" value="ABC_tran"/>
    <property type="match status" value="1"/>
</dbReference>
<feature type="transmembrane region" description="Helical" evidence="13">
    <location>
        <begin position="108"/>
        <end position="129"/>
    </location>
</feature>
<feature type="transmembrane region" description="Helical" evidence="13">
    <location>
        <begin position="296"/>
        <end position="315"/>
    </location>
</feature>
<dbReference type="Pfam" id="PF00664">
    <property type="entry name" value="ABC_membrane"/>
    <property type="match status" value="1"/>
</dbReference>
<feature type="domain" description="ABC transmembrane type-1" evidence="15">
    <location>
        <begin position="56"/>
        <end position="355"/>
    </location>
</feature>
<dbReference type="PROSITE" id="PS00211">
    <property type="entry name" value="ABC_TRANSPORTER_1"/>
    <property type="match status" value="1"/>
</dbReference>
<dbReference type="InterPro" id="IPR003593">
    <property type="entry name" value="AAA+_ATPase"/>
</dbReference>
<evidence type="ECO:0000256" key="10">
    <source>
        <dbReference type="ARBA" id="ARBA00023136"/>
    </source>
</evidence>
<dbReference type="PROSITE" id="PS50893">
    <property type="entry name" value="ABC_TRANSPORTER_2"/>
    <property type="match status" value="1"/>
</dbReference>
<dbReference type="GO" id="GO:0005524">
    <property type="term" value="F:ATP binding"/>
    <property type="evidence" value="ECO:0007669"/>
    <property type="project" value="UniProtKB-KW"/>
</dbReference>
<dbReference type="GO" id="GO:0005886">
    <property type="term" value="C:plasma membrane"/>
    <property type="evidence" value="ECO:0007669"/>
    <property type="project" value="UniProtKB-SubCell"/>
</dbReference>
<dbReference type="PANTHER" id="PTHR43394">
    <property type="entry name" value="ATP-DEPENDENT PERMEASE MDL1, MITOCHONDRIAL"/>
    <property type="match status" value="1"/>
</dbReference>